<comment type="caution">
    <text evidence="1">The sequence shown here is derived from an EMBL/GenBank/DDBJ whole genome shotgun (WGS) entry which is preliminary data.</text>
</comment>
<dbReference type="Proteomes" id="UP000808699">
    <property type="component" value="Unassembled WGS sequence"/>
</dbReference>
<proteinExistence type="predicted"/>
<keyword evidence="2" id="KW-1185">Reference proteome</keyword>
<dbReference type="EMBL" id="JADWNO010000003">
    <property type="protein sequence ID" value="MBJ8437074.1"/>
    <property type="molecule type" value="Genomic_DNA"/>
</dbReference>
<evidence type="ECO:0000313" key="2">
    <source>
        <dbReference type="Proteomes" id="UP000808699"/>
    </source>
</evidence>
<dbReference type="RefSeq" id="WP_200043386.1">
    <property type="nucleotide sequence ID" value="NZ_JADWNO010000003.1"/>
</dbReference>
<gene>
    <name evidence="1" type="ORF">I6M64_07060</name>
</gene>
<sequence length="62" mass="7000">MAVVAIIEREEAIADDTIFLRVLIRDIILGALNSKGYANNNNSYLYVQFVLIGFANRIVKEK</sequence>
<protein>
    <submittedName>
        <fullName evidence="1">Uncharacterized protein</fullName>
    </submittedName>
</protein>
<accession>A0ABS1AGJ6</accession>
<evidence type="ECO:0000313" key="1">
    <source>
        <dbReference type="EMBL" id="MBJ8437074.1"/>
    </source>
</evidence>
<name>A0ABS1AGJ6_9GAMM</name>
<organism evidence="1 2">
    <name type="scientific">Acinetobacter lactucae</name>
    <dbReference type="NCBI Taxonomy" id="1785128"/>
    <lineage>
        <taxon>Bacteria</taxon>
        <taxon>Pseudomonadati</taxon>
        <taxon>Pseudomonadota</taxon>
        <taxon>Gammaproteobacteria</taxon>
        <taxon>Moraxellales</taxon>
        <taxon>Moraxellaceae</taxon>
        <taxon>Acinetobacter</taxon>
        <taxon>Acinetobacter calcoaceticus/baumannii complex</taxon>
    </lineage>
</organism>
<reference evidence="1 2" key="1">
    <citation type="submission" date="2020-11" db="EMBL/GenBank/DDBJ databases">
        <title>Enhanced detection system for hospital associated transmission using whole genome sequencing surveillance.</title>
        <authorList>
            <person name="Harrison L.H."/>
            <person name="Van Tyne D."/>
            <person name="Marsh J.W."/>
            <person name="Griffith M.P."/>
            <person name="Snyder D.J."/>
            <person name="Cooper V.S."/>
            <person name="Mustapha M."/>
        </authorList>
    </citation>
    <scope>NUCLEOTIDE SEQUENCE [LARGE SCALE GENOMIC DNA]</scope>
    <source>
        <strain evidence="1 2">ACIN00241</strain>
    </source>
</reference>